<dbReference type="Proteomes" id="UP001597101">
    <property type="component" value="Unassembled WGS sequence"/>
</dbReference>
<dbReference type="InterPro" id="IPR046357">
    <property type="entry name" value="PPIase_dom_sf"/>
</dbReference>
<protein>
    <recommendedName>
        <fullName evidence="4 10">Trigger factor</fullName>
        <shortName evidence="10">TF</shortName>
        <ecNumber evidence="3 10">5.2.1.8</ecNumber>
    </recommendedName>
    <alternativeName>
        <fullName evidence="9 10">PPIase</fullName>
    </alternativeName>
</protein>
<dbReference type="PANTHER" id="PTHR30560:SF3">
    <property type="entry name" value="TRIGGER FACTOR-LIKE PROTEIN TIG, CHLOROPLASTIC"/>
    <property type="match status" value="1"/>
</dbReference>
<evidence type="ECO:0000256" key="2">
    <source>
        <dbReference type="ARBA" id="ARBA00005464"/>
    </source>
</evidence>
<keyword evidence="7 10" id="KW-0413">Isomerase</keyword>
<evidence type="ECO:0000313" key="15">
    <source>
        <dbReference type="Proteomes" id="UP001597101"/>
    </source>
</evidence>
<dbReference type="HAMAP" id="MF_00303">
    <property type="entry name" value="Trigger_factor_Tig"/>
    <property type="match status" value="1"/>
</dbReference>
<evidence type="ECO:0000256" key="3">
    <source>
        <dbReference type="ARBA" id="ARBA00013194"/>
    </source>
</evidence>
<gene>
    <name evidence="10 14" type="primary">tig</name>
    <name evidence="14" type="ORF">ACFQ14_16470</name>
</gene>
<evidence type="ECO:0000259" key="13">
    <source>
        <dbReference type="PROSITE" id="PS50059"/>
    </source>
</evidence>
<keyword evidence="6 10" id="KW-0143">Chaperone</keyword>
<dbReference type="Pfam" id="PF05697">
    <property type="entry name" value="Trigger_N"/>
    <property type="match status" value="1"/>
</dbReference>
<evidence type="ECO:0000256" key="5">
    <source>
        <dbReference type="ARBA" id="ARBA00023110"/>
    </source>
</evidence>
<accession>A0ABW3FL70</accession>
<dbReference type="InterPro" id="IPR008880">
    <property type="entry name" value="Trigger_fac_C"/>
</dbReference>
<keyword evidence="5 10" id="KW-0697">Rotamase</keyword>
<dbReference type="InterPro" id="IPR001179">
    <property type="entry name" value="PPIase_FKBP_dom"/>
</dbReference>
<dbReference type="Gene3D" id="3.10.50.40">
    <property type="match status" value="1"/>
</dbReference>
<dbReference type="RefSeq" id="WP_377213850.1">
    <property type="nucleotide sequence ID" value="NZ_JBHTJV010000026.1"/>
</dbReference>
<comment type="similarity">
    <text evidence="2 10 12">Belongs to the FKBP-type PPIase family. Tig subfamily.</text>
</comment>
<comment type="catalytic activity">
    <reaction evidence="1 10 11">
        <text>[protein]-peptidylproline (omega=180) = [protein]-peptidylproline (omega=0)</text>
        <dbReference type="Rhea" id="RHEA:16237"/>
        <dbReference type="Rhea" id="RHEA-COMP:10747"/>
        <dbReference type="Rhea" id="RHEA-COMP:10748"/>
        <dbReference type="ChEBI" id="CHEBI:83833"/>
        <dbReference type="ChEBI" id="CHEBI:83834"/>
        <dbReference type="EC" id="5.2.1.8"/>
    </reaction>
</comment>
<dbReference type="InterPro" id="IPR005215">
    <property type="entry name" value="Trig_fac"/>
</dbReference>
<feature type="domain" description="PPIase FKBP-type" evidence="13">
    <location>
        <begin position="169"/>
        <end position="229"/>
    </location>
</feature>
<keyword evidence="10" id="KW-0963">Cytoplasm</keyword>
<dbReference type="InterPro" id="IPR036611">
    <property type="entry name" value="Trigger_fac_ribosome-bd_sf"/>
</dbReference>
<dbReference type="Gene3D" id="3.30.70.1050">
    <property type="entry name" value="Trigger factor ribosome-binding domain"/>
    <property type="match status" value="1"/>
</dbReference>
<evidence type="ECO:0000256" key="8">
    <source>
        <dbReference type="ARBA" id="ARBA00024849"/>
    </source>
</evidence>
<evidence type="ECO:0000256" key="1">
    <source>
        <dbReference type="ARBA" id="ARBA00000971"/>
    </source>
</evidence>
<dbReference type="EC" id="5.2.1.8" evidence="3 10"/>
<dbReference type="Pfam" id="PF00254">
    <property type="entry name" value="FKBP_C"/>
    <property type="match status" value="1"/>
</dbReference>
<dbReference type="Gene3D" id="1.10.3120.10">
    <property type="entry name" value="Trigger factor, C-terminal domain"/>
    <property type="match status" value="1"/>
</dbReference>
<evidence type="ECO:0000313" key="14">
    <source>
        <dbReference type="EMBL" id="MFD0918000.1"/>
    </source>
</evidence>
<evidence type="ECO:0000256" key="12">
    <source>
        <dbReference type="RuleBase" id="RU003914"/>
    </source>
</evidence>
<sequence>MQVNETLNEGLKREIEVVISAKDMIKKRDERLLDLKDKVKINGFRPGKVPLSHVSKLYGKSVMAELVNETIDENTKKVLAERAEKAAQQPKVSMTEDEAEAEEILSGNKDFNFTISYEVIPPFEIADFSKIKVERPVVEVTDKQIMEQVERIAESNATYQEKKGKAAKKDRVTMDYLGKIEGTPFDGGADTNAQLVLGSNTFIPGFEDQLIGMKAGDEGEVKVSFPEDYPAEHLAGKDAVFDVHVHEVAKPAKTEINDELAKNLGLDDLDKLKEVIKDQISGQYEQQTRQKVKRQLLDELDKTHKFDLPQGMVEQEFNNIWAQITRDLEQAERTFEDEDTTEEKAREDYQKLAERRVRLGLVLAEIGDKAEIQVTEEELQRALYEQVRQYPGQEKEIYDFFRSNPDAVGGLRAPIFEEKVVDHILESAKVTEKTVTEEELLKDDELPV</sequence>
<comment type="domain">
    <text evidence="10">Consists of 3 domains; the N-terminus binds the ribosome, the middle domain has PPIase activity, while the C-terminus has intrinsic chaperone activity on its own.</text>
</comment>
<dbReference type="SUPFAM" id="SSF109998">
    <property type="entry name" value="Triger factor/SurA peptide-binding domain-like"/>
    <property type="match status" value="1"/>
</dbReference>
<dbReference type="EMBL" id="JBHTJV010000026">
    <property type="protein sequence ID" value="MFD0918000.1"/>
    <property type="molecule type" value="Genomic_DNA"/>
</dbReference>
<evidence type="ECO:0000256" key="9">
    <source>
        <dbReference type="ARBA" id="ARBA00029986"/>
    </source>
</evidence>
<proteinExistence type="inferred from homology"/>
<keyword evidence="10 12" id="KW-0132">Cell division</keyword>
<evidence type="ECO:0000256" key="7">
    <source>
        <dbReference type="ARBA" id="ARBA00023235"/>
    </source>
</evidence>
<dbReference type="PANTHER" id="PTHR30560">
    <property type="entry name" value="TRIGGER FACTOR CHAPERONE AND PEPTIDYL-PROLYL CIS/TRANS ISOMERASE"/>
    <property type="match status" value="1"/>
</dbReference>
<dbReference type="Pfam" id="PF05698">
    <property type="entry name" value="Trigger_C"/>
    <property type="match status" value="1"/>
</dbReference>
<reference evidence="15" key="1">
    <citation type="journal article" date="2019" name="Int. J. Syst. Evol. Microbiol.">
        <title>The Global Catalogue of Microorganisms (GCM) 10K type strain sequencing project: providing services to taxonomists for standard genome sequencing and annotation.</title>
        <authorList>
            <consortium name="The Broad Institute Genomics Platform"/>
            <consortium name="The Broad Institute Genome Sequencing Center for Infectious Disease"/>
            <person name="Wu L."/>
            <person name="Ma J."/>
        </authorList>
    </citation>
    <scope>NUCLEOTIDE SEQUENCE [LARGE SCALE GENOMIC DNA]</scope>
    <source>
        <strain evidence="15">CCUG 60023</strain>
    </source>
</reference>
<dbReference type="PIRSF" id="PIRSF003095">
    <property type="entry name" value="Trigger_factor"/>
    <property type="match status" value="1"/>
</dbReference>
<organism evidence="14 15">
    <name type="scientific">Pseudahrensia aquimaris</name>
    <dbReference type="NCBI Taxonomy" id="744461"/>
    <lineage>
        <taxon>Bacteria</taxon>
        <taxon>Pseudomonadati</taxon>
        <taxon>Pseudomonadota</taxon>
        <taxon>Alphaproteobacteria</taxon>
        <taxon>Hyphomicrobiales</taxon>
        <taxon>Ahrensiaceae</taxon>
        <taxon>Pseudahrensia</taxon>
    </lineage>
</organism>
<dbReference type="GO" id="GO:0003755">
    <property type="term" value="F:peptidyl-prolyl cis-trans isomerase activity"/>
    <property type="evidence" value="ECO:0007669"/>
    <property type="project" value="UniProtKB-EC"/>
</dbReference>
<dbReference type="InterPro" id="IPR037041">
    <property type="entry name" value="Trigger_fac_C_sf"/>
</dbReference>
<comment type="function">
    <text evidence="8 10">Involved in protein export. Acts as a chaperone by maintaining the newly synthesized protein in an open conformation. Functions as a peptidyl-prolyl cis-trans isomerase.</text>
</comment>
<dbReference type="NCBIfam" id="TIGR00115">
    <property type="entry name" value="tig"/>
    <property type="match status" value="1"/>
</dbReference>
<dbReference type="InterPro" id="IPR008881">
    <property type="entry name" value="Trigger_fac_ribosome-bd_bac"/>
</dbReference>
<comment type="caution">
    <text evidence="14">The sequence shown here is derived from an EMBL/GenBank/DDBJ whole genome shotgun (WGS) entry which is preliminary data.</text>
</comment>
<evidence type="ECO:0000256" key="10">
    <source>
        <dbReference type="HAMAP-Rule" id="MF_00303"/>
    </source>
</evidence>
<dbReference type="PROSITE" id="PS50059">
    <property type="entry name" value="FKBP_PPIASE"/>
    <property type="match status" value="1"/>
</dbReference>
<evidence type="ECO:0000256" key="11">
    <source>
        <dbReference type="PROSITE-ProRule" id="PRU00277"/>
    </source>
</evidence>
<dbReference type="SUPFAM" id="SSF102735">
    <property type="entry name" value="Trigger factor ribosome-binding domain"/>
    <property type="match status" value="1"/>
</dbReference>
<dbReference type="SUPFAM" id="SSF54534">
    <property type="entry name" value="FKBP-like"/>
    <property type="match status" value="1"/>
</dbReference>
<dbReference type="InterPro" id="IPR027304">
    <property type="entry name" value="Trigger_fact/SurA_dom_sf"/>
</dbReference>
<keyword evidence="10 12" id="KW-0131">Cell cycle</keyword>
<evidence type="ECO:0000256" key="6">
    <source>
        <dbReference type="ARBA" id="ARBA00023186"/>
    </source>
</evidence>
<comment type="subcellular location">
    <subcellularLocation>
        <location evidence="10">Cytoplasm</location>
    </subcellularLocation>
    <text evidence="10">About half TF is bound to the ribosome near the polypeptide exit tunnel while the other half is free in the cytoplasm.</text>
</comment>
<name>A0ABW3FL70_9HYPH</name>
<evidence type="ECO:0000256" key="4">
    <source>
        <dbReference type="ARBA" id="ARBA00016902"/>
    </source>
</evidence>
<keyword evidence="15" id="KW-1185">Reference proteome</keyword>